<dbReference type="SMART" id="SM00710">
    <property type="entry name" value="PbH1"/>
    <property type="match status" value="7"/>
</dbReference>
<keyword evidence="6" id="KW-0472">Membrane</keyword>
<dbReference type="EMBL" id="LWMT01000133">
    <property type="protein sequence ID" value="KZX14667.1"/>
    <property type="molecule type" value="Genomic_DNA"/>
</dbReference>
<evidence type="ECO:0000313" key="8">
    <source>
        <dbReference type="EMBL" id="KZX14667.1"/>
    </source>
</evidence>
<gene>
    <name evidence="8" type="ORF">MBFIL_08200</name>
</gene>
<dbReference type="PANTHER" id="PTHR11319:SF35">
    <property type="entry name" value="OUTER MEMBRANE PROTEIN PMPC-RELATED"/>
    <property type="match status" value="1"/>
</dbReference>
<keyword evidence="7" id="KW-0998">Cell outer membrane</keyword>
<dbReference type="InterPro" id="IPR003368">
    <property type="entry name" value="POMP_repeat"/>
</dbReference>
<dbReference type="OrthoDB" id="78228at2157"/>
<keyword evidence="9" id="KW-1185">Reference proteome</keyword>
<accession>A0A166CIK2</accession>
<evidence type="ECO:0000256" key="1">
    <source>
        <dbReference type="ARBA" id="ARBA00004196"/>
    </source>
</evidence>
<evidence type="ECO:0000256" key="7">
    <source>
        <dbReference type="ARBA" id="ARBA00023237"/>
    </source>
</evidence>
<evidence type="ECO:0000256" key="2">
    <source>
        <dbReference type="ARBA" id="ARBA00004442"/>
    </source>
</evidence>
<reference evidence="8 9" key="1">
    <citation type="submission" date="2016-04" db="EMBL/GenBank/DDBJ databases">
        <title>Genome sequence of Methanobrevibacter filiformis DSM 11501.</title>
        <authorList>
            <person name="Poehlein A."/>
            <person name="Seedorf H."/>
            <person name="Daniel R."/>
        </authorList>
    </citation>
    <scope>NUCLEOTIDE SEQUENCE [LARGE SCALE GENOMIC DNA]</scope>
    <source>
        <strain evidence="8 9">DSM 11501</strain>
    </source>
</reference>
<dbReference type="InterPro" id="IPR012334">
    <property type="entry name" value="Pectin_lyas_fold"/>
</dbReference>
<comment type="caution">
    <text evidence="8">The sequence shown here is derived from an EMBL/GenBank/DDBJ whole genome shotgun (WGS) entry which is preliminary data.</text>
</comment>
<proteinExistence type="predicted"/>
<dbReference type="SUPFAM" id="SSF51126">
    <property type="entry name" value="Pectin lyase-like"/>
    <property type="match status" value="1"/>
</dbReference>
<dbReference type="AlphaFoldDB" id="A0A166CIK2"/>
<evidence type="ECO:0000256" key="5">
    <source>
        <dbReference type="ARBA" id="ARBA00022729"/>
    </source>
</evidence>
<protein>
    <recommendedName>
        <fullName evidence="10">Right handed beta helix domain-containing protein</fullName>
    </recommendedName>
</protein>
<keyword evidence="5" id="KW-0732">Signal</keyword>
<evidence type="ECO:0000256" key="4">
    <source>
        <dbReference type="ARBA" id="ARBA00022525"/>
    </source>
</evidence>
<sequence>MFRIFKNYESKNKHLLALFVLTVIITLMISSVNGANVTVSGNSFTDVENSFNSGDIVNLGSNTYFSDGNRIDVDVNNVAFIGNKNNHAVFDGRGNGVTIFDVSGRNVTFKYIDFKNVKSHSSGGCIKATNTIYVDNCLFKDNEAESGSAIGLFEDGENSVIENSIFINNHGVNPGSDNYIEGGAIDTHVTNISIRNCSFENNFALNRGGAISLAFGTDQVIDCIFKNNSAPSAGAIYSRNSTATIINCTFEDNNVTLDGGAVFSRASNLSITNSKFISNIAGDTGGAIYHDPVDFIVSFNISGSTFKDNNADTGGAIYSFGSTIIDNSDFLNNCAIRSAGAIRTGEDLKLARSTFSGNIAGNSGGTLYLDCVKNFRVNK</sequence>
<dbReference type="GO" id="GO:0005576">
    <property type="term" value="C:extracellular region"/>
    <property type="evidence" value="ECO:0007669"/>
    <property type="project" value="UniProtKB-SubCell"/>
</dbReference>
<keyword evidence="4" id="KW-0964">Secreted</keyword>
<dbReference type="Gene3D" id="2.160.20.10">
    <property type="entry name" value="Single-stranded right-handed beta-helix, Pectin lyase-like"/>
    <property type="match status" value="1"/>
</dbReference>
<name>A0A166CIK2_9EURY</name>
<evidence type="ECO:0008006" key="10">
    <source>
        <dbReference type="Google" id="ProtNLM"/>
    </source>
</evidence>
<evidence type="ECO:0000256" key="6">
    <source>
        <dbReference type="ARBA" id="ARBA00023136"/>
    </source>
</evidence>
<dbReference type="InterPro" id="IPR006626">
    <property type="entry name" value="PbH1"/>
</dbReference>
<dbReference type="InterPro" id="IPR011050">
    <property type="entry name" value="Pectin_lyase_fold/virulence"/>
</dbReference>
<dbReference type="PANTHER" id="PTHR11319">
    <property type="entry name" value="G PROTEIN-COUPLED RECEPTOR-RELATED"/>
    <property type="match status" value="1"/>
</dbReference>
<evidence type="ECO:0000313" key="9">
    <source>
        <dbReference type="Proteomes" id="UP000077066"/>
    </source>
</evidence>
<comment type="subcellular location">
    <subcellularLocation>
        <location evidence="1">Cell envelope</location>
    </subcellularLocation>
    <subcellularLocation>
        <location evidence="2">Cell outer membrane</location>
    </subcellularLocation>
    <subcellularLocation>
        <location evidence="3">Secreted</location>
    </subcellularLocation>
</comment>
<dbReference type="Pfam" id="PF02415">
    <property type="entry name" value="Chlam_PMP"/>
    <property type="match status" value="2"/>
</dbReference>
<dbReference type="RefSeq" id="WP_066971783.1">
    <property type="nucleotide sequence ID" value="NZ_LWMT01000133.1"/>
</dbReference>
<dbReference type="Proteomes" id="UP000077066">
    <property type="component" value="Unassembled WGS sequence"/>
</dbReference>
<organism evidence="8 9">
    <name type="scientific">Methanobrevibacter filiformis</name>
    <dbReference type="NCBI Taxonomy" id="55758"/>
    <lineage>
        <taxon>Archaea</taxon>
        <taxon>Methanobacteriati</taxon>
        <taxon>Methanobacteriota</taxon>
        <taxon>Methanomada group</taxon>
        <taxon>Methanobacteria</taxon>
        <taxon>Methanobacteriales</taxon>
        <taxon>Methanobacteriaceae</taxon>
        <taxon>Methanobrevibacter</taxon>
    </lineage>
</organism>
<evidence type="ECO:0000256" key="3">
    <source>
        <dbReference type="ARBA" id="ARBA00004613"/>
    </source>
</evidence>
<dbReference type="PATRIC" id="fig|55758.3.peg.923"/>